<accession>A0A8S1BMS2</accession>
<dbReference type="InterPro" id="IPR013087">
    <property type="entry name" value="Znf_C2H2_type"/>
</dbReference>
<dbReference type="Pfam" id="PF13912">
    <property type="entry name" value="zf-C2H2_6"/>
    <property type="match status" value="1"/>
</dbReference>
<feature type="binding site" evidence="11">
    <location>
        <position position="66"/>
    </location>
    <ligand>
        <name>Zn(2+)</name>
        <dbReference type="ChEBI" id="CHEBI:29105"/>
    </ligand>
</feature>
<evidence type="ECO:0000256" key="5">
    <source>
        <dbReference type="ARBA" id="ARBA00022833"/>
    </source>
</evidence>
<evidence type="ECO:0000313" key="15">
    <source>
        <dbReference type="Proteomes" id="UP000494256"/>
    </source>
</evidence>
<dbReference type="OrthoDB" id="8197512at2759"/>
<evidence type="ECO:0000256" key="4">
    <source>
        <dbReference type="ARBA" id="ARBA00022771"/>
    </source>
</evidence>
<feature type="domain" description="ZAD" evidence="13">
    <location>
        <begin position="14"/>
        <end position="93"/>
    </location>
</feature>
<dbReference type="PROSITE" id="PS00028">
    <property type="entry name" value="ZINC_FINGER_C2H2_1"/>
    <property type="match status" value="6"/>
</dbReference>
<comment type="subcellular location">
    <subcellularLocation>
        <location evidence="1">Nucleus</location>
    </subcellularLocation>
</comment>
<evidence type="ECO:0000256" key="9">
    <source>
        <dbReference type="ARBA" id="ARBA00023242"/>
    </source>
</evidence>
<dbReference type="PROSITE" id="PS50157">
    <property type="entry name" value="ZINC_FINGER_C2H2_2"/>
    <property type="match status" value="6"/>
</dbReference>
<dbReference type="FunFam" id="3.30.160.60:FF:000646">
    <property type="entry name" value="Myeloid zinc finger 1"/>
    <property type="match status" value="1"/>
</dbReference>
<dbReference type="InterPro" id="IPR036236">
    <property type="entry name" value="Znf_C2H2_sf"/>
</dbReference>
<dbReference type="Pfam" id="PF00096">
    <property type="entry name" value="zf-C2H2"/>
    <property type="match status" value="5"/>
</dbReference>
<dbReference type="GO" id="GO:0008270">
    <property type="term" value="F:zinc ion binding"/>
    <property type="evidence" value="ECO:0007669"/>
    <property type="project" value="UniProtKB-UniRule"/>
</dbReference>
<dbReference type="GO" id="GO:0003677">
    <property type="term" value="F:DNA binding"/>
    <property type="evidence" value="ECO:0007669"/>
    <property type="project" value="UniProtKB-KW"/>
</dbReference>
<evidence type="ECO:0000256" key="6">
    <source>
        <dbReference type="ARBA" id="ARBA00023015"/>
    </source>
</evidence>
<dbReference type="Gene3D" id="3.30.160.60">
    <property type="entry name" value="Classic Zinc Finger"/>
    <property type="match status" value="6"/>
</dbReference>
<dbReference type="PANTHER" id="PTHR24379">
    <property type="entry name" value="KRAB AND ZINC FINGER DOMAIN-CONTAINING"/>
    <property type="match status" value="1"/>
</dbReference>
<dbReference type="SMART" id="SM00355">
    <property type="entry name" value="ZnF_C2H2"/>
    <property type="match status" value="10"/>
</dbReference>
<feature type="binding site" evidence="11">
    <location>
        <position position="19"/>
    </location>
    <ligand>
        <name>Zn(2+)</name>
        <dbReference type="ChEBI" id="CHEBI:29105"/>
    </ligand>
</feature>
<keyword evidence="5 11" id="KW-0862">Zinc</keyword>
<feature type="domain" description="C2H2-type" evidence="12">
    <location>
        <begin position="462"/>
        <end position="489"/>
    </location>
</feature>
<feature type="domain" description="C2H2-type" evidence="12">
    <location>
        <begin position="321"/>
        <end position="343"/>
    </location>
</feature>
<comment type="caution">
    <text evidence="14">The sequence shown here is derived from an EMBL/GenBank/DDBJ whole genome shotgun (WGS) entry which is preliminary data.</text>
</comment>
<proteinExistence type="predicted"/>
<keyword evidence="4 10" id="KW-0863">Zinc-finger</keyword>
<dbReference type="SUPFAM" id="SSF57667">
    <property type="entry name" value="beta-beta-alpha zinc fingers"/>
    <property type="match status" value="3"/>
</dbReference>
<dbReference type="Proteomes" id="UP000494256">
    <property type="component" value="Unassembled WGS sequence"/>
</dbReference>
<feature type="domain" description="C2H2-type" evidence="12">
    <location>
        <begin position="518"/>
        <end position="545"/>
    </location>
</feature>
<feature type="domain" description="C2H2-type" evidence="12">
    <location>
        <begin position="347"/>
        <end position="369"/>
    </location>
</feature>
<evidence type="ECO:0000256" key="7">
    <source>
        <dbReference type="ARBA" id="ARBA00023125"/>
    </source>
</evidence>
<keyword evidence="6" id="KW-0805">Transcription regulation</keyword>
<organism evidence="14 15">
    <name type="scientific">Arctia plantaginis</name>
    <name type="common">Wood tiger moth</name>
    <name type="synonym">Phalaena plantaginis</name>
    <dbReference type="NCBI Taxonomy" id="874455"/>
    <lineage>
        <taxon>Eukaryota</taxon>
        <taxon>Metazoa</taxon>
        <taxon>Ecdysozoa</taxon>
        <taxon>Arthropoda</taxon>
        <taxon>Hexapoda</taxon>
        <taxon>Insecta</taxon>
        <taxon>Pterygota</taxon>
        <taxon>Neoptera</taxon>
        <taxon>Endopterygota</taxon>
        <taxon>Lepidoptera</taxon>
        <taxon>Glossata</taxon>
        <taxon>Ditrysia</taxon>
        <taxon>Noctuoidea</taxon>
        <taxon>Erebidae</taxon>
        <taxon>Arctiinae</taxon>
        <taxon>Arctia</taxon>
    </lineage>
</organism>
<dbReference type="SMART" id="SM00868">
    <property type="entry name" value="zf-AD"/>
    <property type="match status" value="2"/>
</dbReference>
<evidence type="ECO:0000259" key="13">
    <source>
        <dbReference type="PROSITE" id="PS51915"/>
    </source>
</evidence>
<feature type="binding site" evidence="11">
    <location>
        <position position="16"/>
    </location>
    <ligand>
        <name>Zn(2+)</name>
        <dbReference type="ChEBI" id="CHEBI:29105"/>
    </ligand>
</feature>
<reference evidence="14 15" key="1">
    <citation type="submission" date="2020-04" db="EMBL/GenBank/DDBJ databases">
        <authorList>
            <person name="Wallbank WR R."/>
            <person name="Pardo Diaz C."/>
            <person name="Kozak K."/>
            <person name="Martin S."/>
            <person name="Jiggins C."/>
            <person name="Moest M."/>
            <person name="Warren A I."/>
            <person name="Byers J.R.P. K."/>
            <person name="Montejo-Kovacevich G."/>
            <person name="Yen C E."/>
        </authorList>
    </citation>
    <scope>NUCLEOTIDE SEQUENCE [LARGE SCALE GENOMIC DNA]</scope>
</reference>
<evidence type="ECO:0000256" key="10">
    <source>
        <dbReference type="PROSITE-ProRule" id="PRU00042"/>
    </source>
</evidence>
<protein>
    <submittedName>
        <fullName evidence="14">Uncharacterized protein</fullName>
    </submittedName>
</protein>
<evidence type="ECO:0000256" key="3">
    <source>
        <dbReference type="ARBA" id="ARBA00022737"/>
    </source>
</evidence>
<sequence length="557" mass="64798">MDSEIMVESLPLLGTCNLCLEEGVVKSMILAQQYKGNTEIYSDMLIKCFSIDIATLHLGDTKPLICNTCISKLRDSADFKQQVLASLDTLERMVKVNKEEKHSLGEAVKKENSVVADVFDDDFPNDDDVHIEKKKNSLGEEVKKENSVASDDFDDDFHDDDDMDVDLKTIIKKEKEHEFSRKTRSKSVVSRKIKLSKYPLKKTIDLSETEAMLKIGLFPFKIKKNRSFSCSICPEKSSNLDDIKTHIVDHNKTNINLAFKKMMSSNSHRFYKSAINLRCKMCTTDVSNYEELKQHIENCTRLKFTNRKFNNLPFKLEKDQVDCPVCKKTFLNYVNLNTHMNIHYPNYICESCGKAFASKARLRAHMRTHEVGTFPCRYCEQIFDRVTKRENHVSKEHKSGVRYACKRCNISLTSFYARQKHLAEVHNEELKRYKCKACPQSYITPGHLSSHVRRDHLNERNHKCDKCDLAFYTKNALKMHMIKHDGERIHICPVCQKSYQRKKTLREHLRIHNNDKRFVCPVCGRAFTQKCTLKGHLKVHERQFDEDDRVPQPLHSI</sequence>
<dbReference type="AlphaFoldDB" id="A0A8S1BMS2"/>
<name>A0A8S1BMS2_ARCPL</name>
<keyword evidence="8" id="KW-0804">Transcription</keyword>
<evidence type="ECO:0000313" key="14">
    <source>
        <dbReference type="EMBL" id="CAB3261015.1"/>
    </source>
</evidence>
<evidence type="ECO:0000259" key="12">
    <source>
        <dbReference type="PROSITE" id="PS50157"/>
    </source>
</evidence>
<dbReference type="FunFam" id="3.30.160.60:FF:000065">
    <property type="entry name" value="B-cell CLL/lymphoma 6, member B"/>
    <property type="match status" value="1"/>
</dbReference>
<keyword evidence="9" id="KW-0539">Nucleus</keyword>
<evidence type="ECO:0000256" key="11">
    <source>
        <dbReference type="PROSITE-ProRule" id="PRU01263"/>
    </source>
</evidence>
<dbReference type="InterPro" id="IPR012934">
    <property type="entry name" value="Znf_AD"/>
</dbReference>
<dbReference type="PANTHER" id="PTHR24379:SF121">
    <property type="entry name" value="C2H2-TYPE DOMAIN-CONTAINING PROTEIN"/>
    <property type="match status" value="1"/>
</dbReference>
<dbReference type="PROSITE" id="PS51915">
    <property type="entry name" value="ZAD"/>
    <property type="match status" value="1"/>
</dbReference>
<feature type="domain" description="C2H2-type" evidence="12">
    <location>
        <begin position="433"/>
        <end position="461"/>
    </location>
</feature>
<dbReference type="Gene3D" id="3.40.1800.20">
    <property type="match status" value="1"/>
</dbReference>
<dbReference type="EMBL" id="CADEBD010000959">
    <property type="protein sequence ID" value="CAB3261015.1"/>
    <property type="molecule type" value="Genomic_DNA"/>
</dbReference>
<gene>
    <name evidence="14" type="ORF">APLA_LOCUS17273</name>
</gene>
<feature type="binding site" evidence="11">
    <location>
        <position position="69"/>
    </location>
    <ligand>
        <name>Zn(2+)</name>
        <dbReference type="ChEBI" id="CHEBI:29105"/>
    </ligand>
</feature>
<evidence type="ECO:0000256" key="1">
    <source>
        <dbReference type="ARBA" id="ARBA00004123"/>
    </source>
</evidence>
<feature type="domain" description="C2H2-type" evidence="12">
    <location>
        <begin position="490"/>
        <end position="517"/>
    </location>
</feature>
<keyword evidence="2 11" id="KW-0479">Metal-binding</keyword>
<evidence type="ECO:0000256" key="2">
    <source>
        <dbReference type="ARBA" id="ARBA00022723"/>
    </source>
</evidence>
<keyword evidence="7" id="KW-0238">DNA-binding</keyword>
<evidence type="ECO:0000256" key="8">
    <source>
        <dbReference type="ARBA" id="ARBA00023163"/>
    </source>
</evidence>
<keyword evidence="3" id="KW-0677">Repeat</keyword>
<dbReference type="GO" id="GO:0005634">
    <property type="term" value="C:nucleus"/>
    <property type="evidence" value="ECO:0007669"/>
    <property type="project" value="UniProtKB-SubCell"/>
</dbReference>
<dbReference type="FunFam" id="3.30.160.60:FF:000099">
    <property type="entry name" value="Zinc finger protein 79"/>
    <property type="match status" value="1"/>
</dbReference>